<dbReference type="SUPFAM" id="SSF47240">
    <property type="entry name" value="Ferritin-like"/>
    <property type="match status" value="1"/>
</dbReference>
<dbReference type="RefSeq" id="WP_068605481.1">
    <property type="nucleotide sequence ID" value="NZ_CP011388.1"/>
</dbReference>
<dbReference type="PATRIC" id="fig|1178515.4.peg.1403"/>
<name>A0A172TG93_9BACL</name>
<dbReference type="OrthoDB" id="573482at2"/>
<organism evidence="1 2">
    <name type="scientific">Paenibacillus swuensis</name>
    <dbReference type="NCBI Taxonomy" id="1178515"/>
    <lineage>
        <taxon>Bacteria</taxon>
        <taxon>Bacillati</taxon>
        <taxon>Bacillota</taxon>
        <taxon>Bacilli</taxon>
        <taxon>Bacillales</taxon>
        <taxon>Paenibacillaceae</taxon>
        <taxon>Paenibacillus</taxon>
    </lineage>
</organism>
<dbReference type="EMBL" id="CP011388">
    <property type="protein sequence ID" value="ANE46079.1"/>
    <property type="molecule type" value="Genomic_DNA"/>
</dbReference>
<reference evidence="1 2" key="1">
    <citation type="submission" date="2015-01" db="EMBL/GenBank/DDBJ databases">
        <title>Paenibacillus swuensis/DY6/whole genome sequencing.</title>
        <authorList>
            <person name="Kim M.K."/>
            <person name="Srinivasan S."/>
            <person name="Lee J.-J."/>
        </authorList>
    </citation>
    <scope>NUCLEOTIDE SEQUENCE [LARGE SCALE GENOMIC DNA]</scope>
    <source>
        <strain evidence="1 2">DY6</strain>
    </source>
</reference>
<evidence type="ECO:0000313" key="2">
    <source>
        <dbReference type="Proteomes" id="UP000076927"/>
    </source>
</evidence>
<accession>A0A172TG93</accession>
<keyword evidence="2" id="KW-1185">Reference proteome</keyword>
<dbReference type="STRING" id="1178515.SY83_07045"/>
<protein>
    <recommendedName>
        <fullName evidence="3">Rubrerythrin diiron-binding domain-containing protein</fullName>
    </recommendedName>
</protein>
<gene>
    <name evidence="1" type="ORF">SY83_07045</name>
</gene>
<dbReference type="Proteomes" id="UP000076927">
    <property type="component" value="Chromosome"/>
</dbReference>
<dbReference type="InterPro" id="IPR009078">
    <property type="entry name" value="Ferritin-like_SF"/>
</dbReference>
<sequence length="154" mass="17598">MEGTARKEASALPLMHGFGKSFAGYHQFVAGLREALQRKTESIGFYDRLEDLAPTEFHQRVLAGLRNDEVHHFNLLHQMYTAATGKRFERTLTKPLFRNYSHALQLAFVQEVEAGKIFRKLLGQLHDTRLQMLFCVMMADEALHTSALSFLKST</sequence>
<dbReference type="KEGG" id="pswu:SY83_07045"/>
<proteinExistence type="predicted"/>
<evidence type="ECO:0008006" key="3">
    <source>
        <dbReference type="Google" id="ProtNLM"/>
    </source>
</evidence>
<dbReference type="AlphaFoldDB" id="A0A172TG93"/>
<evidence type="ECO:0000313" key="1">
    <source>
        <dbReference type="EMBL" id="ANE46079.1"/>
    </source>
</evidence>